<dbReference type="RefSeq" id="WP_270145309.1">
    <property type="nucleotide sequence ID" value="NZ_CP115450.1"/>
</dbReference>
<name>A0ABY7Q4T7_9ACTN</name>
<feature type="region of interest" description="Disordered" evidence="1">
    <location>
        <begin position="1"/>
        <end position="20"/>
    </location>
</feature>
<feature type="domain" description="DUF397" evidence="2">
    <location>
        <begin position="4"/>
        <end position="56"/>
    </location>
</feature>
<organism evidence="3 4">
    <name type="scientific">Kitasatospora cathayae</name>
    <dbReference type="NCBI Taxonomy" id="3004092"/>
    <lineage>
        <taxon>Bacteria</taxon>
        <taxon>Bacillati</taxon>
        <taxon>Actinomycetota</taxon>
        <taxon>Actinomycetes</taxon>
        <taxon>Kitasatosporales</taxon>
        <taxon>Streptomycetaceae</taxon>
        <taxon>Kitasatospora</taxon>
    </lineage>
</organism>
<keyword evidence="4" id="KW-1185">Reference proteome</keyword>
<sequence>MPRHWQKSTSSSQDGGNSVEVSVNDRGLIEVRESAVPDSVIVTTPTKFALWIEGVKRGEFDHFAANA</sequence>
<evidence type="ECO:0000313" key="3">
    <source>
        <dbReference type="EMBL" id="WBP87668.1"/>
    </source>
</evidence>
<dbReference type="Pfam" id="PF04149">
    <property type="entry name" value="DUF397"/>
    <property type="match status" value="1"/>
</dbReference>
<gene>
    <name evidence="3" type="ORF">O1G21_18690</name>
</gene>
<feature type="compositionally biased region" description="Polar residues" evidence="1">
    <location>
        <begin position="7"/>
        <end position="20"/>
    </location>
</feature>
<evidence type="ECO:0000313" key="4">
    <source>
        <dbReference type="Proteomes" id="UP001212821"/>
    </source>
</evidence>
<protein>
    <submittedName>
        <fullName evidence="3">DUF397 domain-containing protein</fullName>
    </submittedName>
</protein>
<proteinExistence type="predicted"/>
<dbReference type="InterPro" id="IPR007278">
    <property type="entry name" value="DUF397"/>
</dbReference>
<reference evidence="4" key="1">
    <citation type="submission" date="2022-12" db="EMBL/GenBank/DDBJ databases">
        <authorList>
            <person name="Mo P."/>
        </authorList>
    </citation>
    <scope>NUCLEOTIDE SEQUENCE [LARGE SCALE GENOMIC DNA]</scope>
    <source>
        <strain evidence="4">HUAS 3-15</strain>
    </source>
</reference>
<accession>A0ABY7Q4T7</accession>
<evidence type="ECO:0000256" key="1">
    <source>
        <dbReference type="SAM" id="MobiDB-lite"/>
    </source>
</evidence>
<dbReference type="EMBL" id="CP115450">
    <property type="protein sequence ID" value="WBP87668.1"/>
    <property type="molecule type" value="Genomic_DNA"/>
</dbReference>
<dbReference type="Proteomes" id="UP001212821">
    <property type="component" value="Chromosome"/>
</dbReference>
<evidence type="ECO:0000259" key="2">
    <source>
        <dbReference type="Pfam" id="PF04149"/>
    </source>
</evidence>